<dbReference type="PANTHER" id="PTHR10827:SF52">
    <property type="entry name" value="IP16409P"/>
    <property type="match status" value="1"/>
</dbReference>
<dbReference type="AlphaFoldDB" id="A0AAD5QYC0"/>
<dbReference type="Gene3D" id="1.10.238.10">
    <property type="entry name" value="EF-hand"/>
    <property type="match status" value="2"/>
</dbReference>
<reference evidence="5" key="1">
    <citation type="submission" date="2021-06" db="EMBL/GenBank/DDBJ databases">
        <title>Parelaphostrongylus tenuis whole genome reference sequence.</title>
        <authorList>
            <person name="Garwood T.J."/>
            <person name="Larsen P.A."/>
            <person name="Fountain-Jones N.M."/>
            <person name="Garbe J.R."/>
            <person name="Macchietto M.G."/>
            <person name="Kania S.A."/>
            <person name="Gerhold R.W."/>
            <person name="Richards J.E."/>
            <person name="Wolf T.M."/>
        </authorList>
    </citation>
    <scope>NUCLEOTIDE SEQUENCE</scope>
    <source>
        <strain evidence="5">MNPRO001-30</strain>
        <tissue evidence="5">Meninges</tissue>
    </source>
</reference>
<evidence type="ECO:0000313" key="6">
    <source>
        <dbReference type="Proteomes" id="UP001196413"/>
    </source>
</evidence>
<feature type="compositionally biased region" description="Basic and acidic residues" evidence="2">
    <location>
        <begin position="266"/>
        <end position="279"/>
    </location>
</feature>
<dbReference type="InterPro" id="IPR018247">
    <property type="entry name" value="EF_Hand_1_Ca_BS"/>
</dbReference>
<feature type="region of interest" description="Disordered" evidence="2">
    <location>
        <begin position="264"/>
        <end position="285"/>
    </location>
</feature>
<evidence type="ECO:0000259" key="4">
    <source>
        <dbReference type="PROSITE" id="PS50222"/>
    </source>
</evidence>
<keyword evidence="3" id="KW-0732">Signal</keyword>
<comment type="caution">
    <text evidence="5">The sequence shown here is derived from an EMBL/GenBank/DDBJ whole genome shotgun (WGS) entry which is preliminary data.</text>
</comment>
<keyword evidence="1" id="KW-0106">Calcium</keyword>
<dbReference type="InterPro" id="IPR011992">
    <property type="entry name" value="EF-hand-dom_pair"/>
</dbReference>
<name>A0AAD5QYC0_PARTN</name>
<dbReference type="GO" id="GO:0005783">
    <property type="term" value="C:endoplasmic reticulum"/>
    <property type="evidence" value="ECO:0007669"/>
    <property type="project" value="TreeGrafter"/>
</dbReference>
<dbReference type="PROSITE" id="PS00018">
    <property type="entry name" value="EF_HAND_1"/>
    <property type="match status" value="1"/>
</dbReference>
<organism evidence="5 6">
    <name type="scientific">Parelaphostrongylus tenuis</name>
    <name type="common">Meningeal worm</name>
    <dbReference type="NCBI Taxonomy" id="148309"/>
    <lineage>
        <taxon>Eukaryota</taxon>
        <taxon>Metazoa</taxon>
        <taxon>Ecdysozoa</taxon>
        <taxon>Nematoda</taxon>
        <taxon>Chromadorea</taxon>
        <taxon>Rhabditida</taxon>
        <taxon>Rhabditina</taxon>
        <taxon>Rhabditomorpha</taxon>
        <taxon>Strongyloidea</taxon>
        <taxon>Metastrongylidae</taxon>
        <taxon>Parelaphostrongylus</taxon>
    </lineage>
</organism>
<dbReference type="SUPFAM" id="SSF47473">
    <property type="entry name" value="EF-hand"/>
    <property type="match status" value="1"/>
</dbReference>
<feature type="domain" description="EF-hand" evidence="4">
    <location>
        <begin position="103"/>
        <end position="138"/>
    </location>
</feature>
<dbReference type="Proteomes" id="UP001196413">
    <property type="component" value="Unassembled WGS sequence"/>
</dbReference>
<dbReference type="Pfam" id="PF13202">
    <property type="entry name" value="EF-hand_5"/>
    <property type="match status" value="1"/>
</dbReference>
<dbReference type="PROSITE" id="PS50222">
    <property type="entry name" value="EF_HAND_2"/>
    <property type="match status" value="3"/>
</dbReference>
<dbReference type="InterPro" id="IPR002048">
    <property type="entry name" value="EF_hand_dom"/>
</dbReference>
<protein>
    <recommendedName>
        <fullName evidence="4">EF-hand domain-containing protein</fullName>
    </recommendedName>
</protein>
<gene>
    <name evidence="5" type="ORF">KIN20_026687</name>
</gene>
<dbReference type="GO" id="GO:0005509">
    <property type="term" value="F:calcium ion binding"/>
    <property type="evidence" value="ECO:0007669"/>
    <property type="project" value="InterPro"/>
</dbReference>
<feature type="domain" description="EF-hand" evidence="4">
    <location>
        <begin position="139"/>
        <end position="174"/>
    </location>
</feature>
<feature type="signal peptide" evidence="3">
    <location>
        <begin position="1"/>
        <end position="15"/>
    </location>
</feature>
<feature type="domain" description="EF-hand" evidence="4">
    <location>
        <begin position="64"/>
        <end position="99"/>
    </location>
</feature>
<accession>A0AAD5QYC0</accession>
<feature type="chain" id="PRO_5042016427" description="EF-hand domain-containing protein" evidence="3">
    <location>
        <begin position="16"/>
        <end position="285"/>
    </location>
</feature>
<dbReference type="SMART" id="SM00054">
    <property type="entry name" value="EFh"/>
    <property type="match status" value="4"/>
</dbReference>
<dbReference type="EMBL" id="JAHQIW010005466">
    <property type="protein sequence ID" value="KAJ1366093.1"/>
    <property type="molecule type" value="Genomic_DNA"/>
</dbReference>
<proteinExistence type="predicted"/>
<evidence type="ECO:0000313" key="5">
    <source>
        <dbReference type="EMBL" id="KAJ1366093.1"/>
    </source>
</evidence>
<keyword evidence="6" id="KW-1185">Reference proteome</keyword>
<evidence type="ECO:0000256" key="3">
    <source>
        <dbReference type="SAM" id="SignalP"/>
    </source>
</evidence>
<dbReference type="PANTHER" id="PTHR10827">
    <property type="entry name" value="RETICULOCALBIN"/>
    <property type="match status" value="1"/>
</dbReference>
<sequence>MQLVLFTALCYGAFSAPLSPPLEEQFNMPGFSALQENYEEKFLRVDQNRDKKLTFDEFLQMEVAYVDAKKEEFDSLDKNGDGVITHSEYEEHYRGVSNRSEARRTEYFGKVFREFDENRDMSLGQDELEKVLAKRFLVKPRENFPKLFYNLDKDHSGGLDLNEYMKFDATFPFEQTDPIIYGVNAAKSNEQVFSISSVPNSNVDEKDAEAIAQVMGLASPSFKKSVPSQMTISQKRPLTSSFDRGVIAKNDFGLPLIKRCNSNQMHHSEKLSKSRKTDFLETSAC</sequence>
<evidence type="ECO:0000256" key="2">
    <source>
        <dbReference type="SAM" id="MobiDB-lite"/>
    </source>
</evidence>
<evidence type="ECO:0000256" key="1">
    <source>
        <dbReference type="ARBA" id="ARBA00022837"/>
    </source>
</evidence>